<protein>
    <recommendedName>
        <fullName evidence="3">Phospholipase/Carboxylesterase</fullName>
    </recommendedName>
</protein>
<dbReference type="Proteomes" id="UP000317171">
    <property type="component" value="Chromosome"/>
</dbReference>
<organism evidence="1 2">
    <name type="scientific">Gimesia alba</name>
    <dbReference type="NCBI Taxonomy" id="2527973"/>
    <lineage>
        <taxon>Bacteria</taxon>
        <taxon>Pseudomonadati</taxon>
        <taxon>Planctomycetota</taxon>
        <taxon>Planctomycetia</taxon>
        <taxon>Planctomycetales</taxon>
        <taxon>Planctomycetaceae</taxon>
        <taxon>Gimesia</taxon>
    </lineage>
</organism>
<accession>A0A517RMK9</accession>
<reference evidence="1 2" key="1">
    <citation type="submission" date="2019-02" db="EMBL/GenBank/DDBJ databases">
        <title>Deep-cultivation of Planctomycetes and their phenomic and genomic characterization uncovers novel biology.</title>
        <authorList>
            <person name="Wiegand S."/>
            <person name="Jogler M."/>
            <person name="Boedeker C."/>
            <person name="Pinto D."/>
            <person name="Vollmers J."/>
            <person name="Rivas-Marin E."/>
            <person name="Kohn T."/>
            <person name="Peeters S.H."/>
            <person name="Heuer A."/>
            <person name="Rast P."/>
            <person name="Oberbeckmann S."/>
            <person name="Bunk B."/>
            <person name="Jeske O."/>
            <person name="Meyerdierks A."/>
            <person name="Storesund J.E."/>
            <person name="Kallscheuer N."/>
            <person name="Luecker S."/>
            <person name="Lage O.M."/>
            <person name="Pohl T."/>
            <person name="Merkel B.J."/>
            <person name="Hornburger P."/>
            <person name="Mueller R.-W."/>
            <person name="Bruemmer F."/>
            <person name="Labrenz M."/>
            <person name="Spormann A.M."/>
            <person name="Op den Camp H."/>
            <person name="Overmann J."/>
            <person name="Amann R."/>
            <person name="Jetten M.S.M."/>
            <person name="Mascher T."/>
            <person name="Medema M.H."/>
            <person name="Devos D.P."/>
            <person name="Kaster A.-K."/>
            <person name="Ovreas L."/>
            <person name="Rohde M."/>
            <person name="Galperin M.Y."/>
            <person name="Jogler C."/>
        </authorList>
    </citation>
    <scope>NUCLEOTIDE SEQUENCE [LARGE SCALE GENOMIC DNA]</scope>
    <source>
        <strain evidence="1 2">Pan241w</strain>
    </source>
</reference>
<name>A0A517RMK9_9PLAN</name>
<dbReference type="InterPro" id="IPR029058">
    <property type="entry name" value="AB_hydrolase_fold"/>
</dbReference>
<dbReference type="SUPFAM" id="SSF53474">
    <property type="entry name" value="alpha/beta-Hydrolases"/>
    <property type="match status" value="1"/>
</dbReference>
<dbReference type="RefSeq" id="WP_145221000.1">
    <property type="nucleotide sequence ID" value="NZ_CP036269.1"/>
</dbReference>
<keyword evidence="2" id="KW-1185">Reference proteome</keyword>
<proteinExistence type="predicted"/>
<evidence type="ECO:0000313" key="2">
    <source>
        <dbReference type="Proteomes" id="UP000317171"/>
    </source>
</evidence>
<gene>
    <name evidence="1" type="ORF">Pan241w_51590</name>
</gene>
<dbReference type="OrthoDB" id="270827at2"/>
<evidence type="ECO:0000313" key="1">
    <source>
        <dbReference type="EMBL" id="QDT45042.1"/>
    </source>
</evidence>
<sequence length="258" mass="28910">MDYTQRLKWIENGFKAESPGLPSSLLKDRMAGNTDSSESLVKLPLKHIALFRPEHYEPGYAYPLVIWLHPDSGSEQALHEIMPQISTRNYLGLSFRAPAINPKAPEKGYYWPDSHLFVKQFAEQIQQTVQELSKVLNIHEQRIYLAGTGTGCSVATKLLLQMPHFFAGAALFKGRFGKTDFQNVTSANLRNKRILLDHSLENATDGPISAAWVARMWQSTGGQIQSVNSLNAELSQESEQLAALNRWIMEGISTARLV</sequence>
<dbReference type="EMBL" id="CP036269">
    <property type="protein sequence ID" value="QDT45042.1"/>
    <property type="molecule type" value="Genomic_DNA"/>
</dbReference>
<dbReference type="KEGG" id="gaz:Pan241w_51590"/>
<dbReference type="AlphaFoldDB" id="A0A517RMK9"/>
<dbReference type="Gene3D" id="3.40.50.1820">
    <property type="entry name" value="alpha/beta hydrolase"/>
    <property type="match status" value="1"/>
</dbReference>
<evidence type="ECO:0008006" key="3">
    <source>
        <dbReference type="Google" id="ProtNLM"/>
    </source>
</evidence>